<dbReference type="AlphaFoldDB" id="A0AAX1N1I9"/>
<dbReference type="Proteomes" id="UP000678679">
    <property type="component" value="Chromosome 1"/>
</dbReference>
<feature type="chain" id="PRO_5043477621" evidence="1">
    <location>
        <begin position="22"/>
        <end position="175"/>
    </location>
</feature>
<gene>
    <name evidence="2" type="ORF">KMW28_17160</name>
</gene>
<keyword evidence="3" id="KW-1185">Reference proteome</keyword>
<dbReference type="RefSeq" id="WP_169662863.1">
    <property type="nucleotide sequence ID" value="NZ_CP076132.1"/>
</dbReference>
<evidence type="ECO:0000313" key="3">
    <source>
        <dbReference type="Proteomes" id="UP000678679"/>
    </source>
</evidence>
<evidence type="ECO:0000256" key="1">
    <source>
        <dbReference type="SAM" id="SignalP"/>
    </source>
</evidence>
<feature type="signal peptide" evidence="1">
    <location>
        <begin position="1"/>
        <end position="21"/>
    </location>
</feature>
<keyword evidence="1" id="KW-0732">Signal</keyword>
<sequence length="175" mass="20734">MNIRLIIKTLIILLFANHTFAQGLQELDSLITSISKEVKNSKEIIRHSSSRKVFAYGTYVLPKLIYFFEETDSTNIYSECQERLLLKGEIAIILADIIEPMQYYYVTGVQNCLMTYCEDNTNYIEYYLRWYDDREARIKLFTSKYKESLANEEREKWIEILKPLDQRLKEAGVEN</sequence>
<proteinExistence type="predicted"/>
<accession>A0AAX1N1I9</accession>
<reference evidence="2 3" key="1">
    <citation type="submission" date="2021-05" db="EMBL/GenBank/DDBJ databases">
        <title>Comparative genomic studies on the polysaccharide-degrading batcterial strains of the Flammeovirga genus.</title>
        <authorList>
            <person name="Zewei F."/>
            <person name="Zheng Z."/>
            <person name="Yu L."/>
            <person name="Ruyue G."/>
            <person name="Yanhong M."/>
            <person name="Yuanyuan C."/>
            <person name="Jingyan G."/>
            <person name="Wenjun H."/>
        </authorList>
    </citation>
    <scope>NUCLEOTIDE SEQUENCE [LARGE SCALE GENOMIC DNA]</scope>
    <source>
        <strain evidence="2 3">NBRC:100898</strain>
    </source>
</reference>
<dbReference type="EMBL" id="CP076132">
    <property type="protein sequence ID" value="QWG01374.1"/>
    <property type="molecule type" value="Genomic_DNA"/>
</dbReference>
<organism evidence="2 3">
    <name type="scientific">Flammeovirga yaeyamensis</name>
    <dbReference type="NCBI Taxonomy" id="367791"/>
    <lineage>
        <taxon>Bacteria</taxon>
        <taxon>Pseudomonadati</taxon>
        <taxon>Bacteroidota</taxon>
        <taxon>Cytophagia</taxon>
        <taxon>Cytophagales</taxon>
        <taxon>Flammeovirgaceae</taxon>
        <taxon>Flammeovirga</taxon>
    </lineage>
</organism>
<protein>
    <submittedName>
        <fullName evidence="2">Uncharacterized protein</fullName>
    </submittedName>
</protein>
<dbReference type="KEGG" id="fya:KMW28_17160"/>
<evidence type="ECO:0000313" key="2">
    <source>
        <dbReference type="EMBL" id="QWG01374.1"/>
    </source>
</evidence>
<name>A0AAX1N1I9_9BACT</name>